<dbReference type="EMBL" id="JANCYU010000051">
    <property type="protein sequence ID" value="KAK4527358.1"/>
    <property type="molecule type" value="Genomic_DNA"/>
</dbReference>
<sequence>MVGSEPSEASLSRETNSERDSSASSCGNASKGAIAHAYEKLLFFCLLVSMSSFPGTARMIPHYNTAIVGRRPDAFSVTSAFYNLEDCRDDIWGRSRTPYRLTLQFAPHLFGCGKTTLVKEYQNLLDCVGGDWVASQKAISDLSPELFLNKMKQGCFLYVDMSKLRGTPRRKKRDLKWAVWYLIIEAACRKMALPVPAPKEVYEELHMRSTVFIEKIRAILGMPPDQYLIVGFDQVGVLDSVHEFFDLDDFNGRARPYSDFFGIVRELCELPRFFPLS</sequence>
<evidence type="ECO:0008006" key="4">
    <source>
        <dbReference type="Google" id="ProtNLM"/>
    </source>
</evidence>
<organism evidence="2 3">
    <name type="scientific">Galdieria yellowstonensis</name>
    <dbReference type="NCBI Taxonomy" id="3028027"/>
    <lineage>
        <taxon>Eukaryota</taxon>
        <taxon>Rhodophyta</taxon>
        <taxon>Bangiophyceae</taxon>
        <taxon>Galdieriales</taxon>
        <taxon>Galdieriaceae</taxon>
        <taxon>Galdieria</taxon>
    </lineage>
</organism>
<proteinExistence type="predicted"/>
<gene>
    <name evidence="2" type="ORF">GAYE_SCF39G5280</name>
</gene>
<protein>
    <recommendedName>
        <fullName evidence="4">Archaeal ATPase</fullName>
    </recommendedName>
</protein>
<reference evidence="2 3" key="1">
    <citation type="submission" date="2022-07" db="EMBL/GenBank/DDBJ databases">
        <title>Genome-wide signatures of adaptation to extreme environments.</title>
        <authorList>
            <person name="Cho C.H."/>
            <person name="Yoon H.S."/>
        </authorList>
    </citation>
    <scope>NUCLEOTIDE SEQUENCE [LARGE SCALE GENOMIC DNA]</scope>
    <source>
        <strain evidence="2 3">108.79 E11</strain>
    </source>
</reference>
<name>A0AAV9IIZ1_9RHOD</name>
<dbReference type="Proteomes" id="UP001300502">
    <property type="component" value="Unassembled WGS sequence"/>
</dbReference>
<evidence type="ECO:0000313" key="3">
    <source>
        <dbReference type="Proteomes" id="UP001300502"/>
    </source>
</evidence>
<keyword evidence="3" id="KW-1185">Reference proteome</keyword>
<feature type="region of interest" description="Disordered" evidence="1">
    <location>
        <begin position="1"/>
        <end position="25"/>
    </location>
</feature>
<comment type="caution">
    <text evidence="2">The sequence shown here is derived from an EMBL/GenBank/DDBJ whole genome shotgun (WGS) entry which is preliminary data.</text>
</comment>
<evidence type="ECO:0000256" key="1">
    <source>
        <dbReference type="SAM" id="MobiDB-lite"/>
    </source>
</evidence>
<accession>A0AAV9IIZ1</accession>
<dbReference type="AlphaFoldDB" id="A0AAV9IIZ1"/>
<evidence type="ECO:0000313" key="2">
    <source>
        <dbReference type="EMBL" id="KAK4527358.1"/>
    </source>
</evidence>